<gene>
    <name evidence="2" type="ORF">NE536_00375</name>
</gene>
<feature type="transmembrane region" description="Helical" evidence="1">
    <location>
        <begin position="138"/>
        <end position="155"/>
    </location>
</feature>
<reference evidence="2" key="1">
    <citation type="journal article" date="2023" name="Int. J. Syst. Evol. Microbiol.">
        <title>&lt;i&gt;Shewanella septentrionalis&lt;/i&gt; sp. nov. and &lt;i&gt;Shewanella holmiensis&lt;/i&gt; sp. nov., isolated from Baltic Sea water and sediments.</title>
        <authorList>
            <person name="Martin-Rodriguez A.J."/>
            <person name="Thorell K."/>
            <person name="Joffre E."/>
            <person name="Jensie-Markopoulos S."/>
            <person name="Moore E.R.B."/>
            <person name="Sjoling A."/>
        </authorList>
    </citation>
    <scope>NUCLEOTIDE SEQUENCE</scope>
    <source>
        <strain evidence="2">SP1W3</strain>
    </source>
</reference>
<proteinExistence type="predicted"/>
<evidence type="ECO:0000313" key="2">
    <source>
        <dbReference type="EMBL" id="MCT7943831.1"/>
    </source>
</evidence>
<dbReference type="InterPro" id="IPR049458">
    <property type="entry name" value="EpsG-like"/>
</dbReference>
<dbReference type="EMBL" id="JAMTCC010000001">
    <property type="protein sequence ID" value="MCT7943831.1"/>
    <property type="molecule type" value="Genomic_DNA"/>
</dbReference>
<comment type="caution">
    <text evidence="2">The sequence shown here is derived from an EMBL/GenBank/DDBJ whole genome shotgun (WGS) entry which is preliminary data.</text>
</comment>
<keyword evidence="1" id="KW-1133">Transmembrane helix</keyword>
<keyword evidence="1" id="KW-0472">Membrane</keyword>
<dbReference type="RefSeq" id="WP_261271436.1">
    <property type="nucleotide sequence ID" value="NZ_JAMTCC010000001.1"/>
</dbReference>
<dbReference type="AlphaFoldDB" id="A0A9X3ARW9"/>
<feature type="transmembrane region" description="Helical" evidence="1">
    <location>
        <begin position="88"/>
        <end position="108"/>
    </location>
</feature>
<feature type="transmembrane region" description="Helical" evidence="1">
    <location>
        <begin position="242"/>
        <end position="259"/>
    </location>
</feature>
<dbReference type="Pfam" id="PF14897">
    <property type="entry name" value="EpsG"/>
    <property type="match status" value="1"/>
</dbReference>
<feature type="transmembrane region" description="Helical" evidence="1">
    <location>
        <begin position="297"/>
        <end position="315"/>
    </location>
</feature>
<feature type="transmembrane region" description="Helical" evidence="1">
    <location>
        <begin position="190"/>
        <end position="217"/>
    </location>
</feature>
<feature type="transmembrane region" description="Helical" evidence="1">
    <location>
        <begin position="271"/>
        <end position="291"/>
    </location>
</feature>
<feature type="transmembrane region" description="Helical" evidence="1">
    <location>
        <begin position="327"/>
        <end position="347"/>
    </location>
</feature>
<sequence length="355" mass="41118">MLPYIFFIIVLLFSTVFDKTKFEKLTFLILSLFLLTFSAFRVGGTGPGDYDAYLRLYSKIVNWESVIDPTIHAELGFRLLSFIGNATGFDGQFIIFSMALLAAIPVLWLINKYSYYPIVSLLFWTPYFLTMNMHSSRISVAVSFGLLFIISFYESRKLSSVILFLIAISFHSSAICLFLVFLTCFTYRTLLVLIVLAFLFGLVFNPFFLIANVFSLIGMDHIAWLIKSYISSEDYGYPMKLYDPRIILSLMTTLLIYNIRKSIIHGFDSYIFKVFFVGVFLMIAFSSVTIIAWRLSYFYLVSCVLVIPLICKYYNFRFFNSFGHIRMMSVFYSFVYVLYTLPIILGAQPYSFYFG</sequence>
<dbReference type="Proteomes" id="UP001155604">
    <property type="component" value="Unassembled WGS sequence"/>
</dbReference>
<feature type="transmembrane region" description="Helical" evidence="1">
    <location>
        <begin position="161"/>
        <end position="183"/>
    </location>
</feature>
<feature type="transmembrane region" description="Helical" evidence="1">
    <location>
        <begin position="28"/>
        <end position="46"/>
    </location>
</feature>
<protein>
    <submittedName>
        <fullName evidence="2">EpsG family protein</fullName>
    </submittedName>
</protein>
<keyword evidence="1" id="KW-0812">Transmembrane</keyword>
<name>A0A9X3ARW9_9GAMM</name>
<organism evidence="2 3">
    <name type="scientific">Shewanella septentrionalis</name>
    <dbReference type="NCBI Taxonomy" id="2952223"/>
    <lineage>
        <taxon>Bacteria</taxon>
        <taxon>Pseudomonadati</taxon>
        <taxon>Pseudomonadota</taxon>
        <taxon>Gammaproteobacteria</taxon>
        <taxon>Alteromonadales</taxon>
        <taxon>Shewanellaceae</taxon>
        <taxon>Shewanella</taxon>
    </lineage>
</organism>
<evidence type="ECO:0000313" key="3">
    <source>
        <dbReference type="Proteomes" id="UP001155604"/>
    </source>
</evidence>
<evidence type="ECO:0000256" key="1">
    <source>
        <dbReference type="SAM" id="Phobius"/>
    </source>
</evidence>
<keyword evidence="3" id="KW-1185">Reference proteome</keyword>
<accession>A0A9X3ARW9</accession>